<dbReference type="InterPro" id="IPR002656">
    <property type="entry name" value="Acyl_transf_3_dom"/>
</dbReference>
<feature type="transmembrane region" description="Helical" evidence="1">
    <location>
        <begin position="69"/>
        <end position="88"/>
    </location>
</feature>
<organism evidence="3 4">
    <name type="scientific">Candidatus Corynebacterium faecigallinarum</name>
    <dbReference type="NCBI Taxonomy" id="2838528"/>
    <lineage>
        <taxon>Bacteria</taxon>
        <taxon>Bacillati</taxon>
        <taxon>Actinomycetota</taxon>
        <taxon>Actinomycetes</taxon>
        <taxon>Mycobacteriales</taxon>
        <taxon>Corynebacteriaceae</taxon>
        <taxon>Corynebacterium</taxon>
    </lineage>
</organism>
<proteinExistence type="predicted"/>
<feature type="transmembrane region" description="Helical" evidence="1">
    <location>
        <begin position="132"/>
        <end position="150"/>
    </location>
</feature>
<reference evidence="3" key="2">
    <citation type="submission" date="2021-04" db="EMBL/GenBank/DDBJ databases">
        <authorList>
            <person name="Gilroy R."/>
        </authorList>
    </citation>
    <scope>NUCLEOTIDE SEQUENCE</scope>
    <source>
        <strain evidence="3">ChiHjej13B12-4958</strain>
    </source>
</reference>
<evidence type="ECO:0000313" key="3">
    <source>
        <dbReference type="EMBL" id="HJC84805.1"/>
    </source>
</evidence>
<accession>A0A9D2QDZ0</accession>
<keyword evidence="1" id="KW-0812">Transmembrane</keyword>
<reference evidence="3" key="1">
    <citation type="journal article" date="2021" name="PeerJ">
        <title>Extensive microbial diversity within the chicken gut microbiome revealed by metagenomics and culture.</title>
        <authorList>
            <person name="Gilroy R."/>
            <person name="Ravi A."/>
            <person name="Getino M."/>
            <person name="Pursley I."/>
            <person name="Horton D.L."/>
            <person name="Alikhan N.F."/>
            <person name="Baker D."/>
            <person name="Gharbi K."/>
            <person name="Hall N."/>
            <person name="Watson M."/>
            <person name="Adriaenssens E.M."/>
            <person name="Foster-Nyarko E."/>
            <person name="Jarju S."/>
            <person name="Secka A."/>
            <person name="Antonio M."/>
            <person name="Oren A."/>
            <person name="Chaudhuri R.R."/>
            <person name="La Ragione R."/>
            <person name="Hildebrand F."/>
            <person name="Pallen M.J."/>
        </authorList>
    </citation>
    <scope>NUCLEOTIDE SEQUENCE</scope>
    <source>
        <strain evidence="3">ChiHjej13B12-4958</strain>
    </source>
</reference>
<evidence type="ECO:0000313" key="4">
    <source>
        <dbReference type="Proteomes" id="UP000823858"/>
    </source>
</evidence>
<dbReference type="Proteomes" id="UP000823858">
    <property type="component" value="Unassembled WGS sequence"/>
</dbReference>
<sequence>MRRVATWKTPSLIPVLNSPTNSSHARDLTRCLNRHRQGSRHTPRRADARRHRRLGRPWSWQVQNRLGPFLWLFGLWSALWALWAQVFPWNEEAYTPLTVLTVPLDPEYGPWFIYALAIYYLAVKLMHPRPLWLQFGIGAVVSLPVAFGLVTIDNFAWERTLTHFIIFQFGVYGHRTIAAIADCASVAMLVLVGGAFVVSFGILIALGGAITSPAWLPLTAWGMSTGIIASALIARYLPWLRLDWFGRHTLPIYLLHRPASASCSRSGRWTIPPRCSPSGCRPWCRSPFCPMSLQSRFPPADRTELPTRACVSRLLRDCRMGQCHMDPRAPGHPRRPT</sequence>
<feature type="transmembrane region" description="Helical" evidence="1">
    <location>
        <begin position="108"/>
        <end position="125"/>
    </location>
</feature>
<protein>
    <submittedName>
        <fullName evidence="3">Acyltransferase</fullName>
    </submittedName>
</protein>
<feature type="transmembrane region" description="Helical" evidence="1">
    <location>
        <begin position="156"/>
        <end position="174"/>
    </location>
</feature>
<evidence type="ECO:0000259" key="2">
    <source>
        <dbReference type="Pfam" id="PF01757"/>
    </source>
</evidence>
<dbReference type="Pfam" id="PF01757">
    <property type="entry name" value="Acyl_transf_3"/>
    <property type="match status" value="1"/>
</dbReference>
<keyword evidence="1" id="KW-0472">Membrane</keyword>
<evidence type="ECO:0000256" key="1">
    <source>
        <dbReference type="SAM" id="Phobius"/>
    </source>
</evidence>
<dbReference type="GO" id="GO:0016747">
    <property type="term" value="F:acyltransferase activity, transferring groups other than amino-acyl groups"/>
    <property type="evidence" value="ECO:0007669"/>
    <property type="project" value="InterPro"/>
</dbReference>
<dbReference type="AlphaFoldDB" id="A0A9D2QDZ0"/>
<feature type="transmembrane region" description="Helical" evidence="1">
    <location>
        <begin position="186"/>
        <end position="206"/>
    </location>
</feature>
<name>A0A9D2QDZ0_9CORY</name>
<comment type="caution">
    <text evidence="3">The sequence shown here is derived from an EMBL/GenBank/DDBJ whole genome shotgun (WGS) entry which is preliminary data.</text>
</comment>
<feature type="domain" description="Acyltransferase 3" evidence="2">
    <location>
        <begin position="62"/>
        <end position="258"/>
    </location>
</feature>
<keyword evidence="1" id="KW-1133">Transmembrane helix</keyword>
<feature type="transmembrane region" description="Helical" evidence="1">
    <location>
        <begin position="218"/>
        <end position="237"/>
    </location>
</feature>
<keyword evidence="3" id="KW-0808">Transferase</keyword>
<gene>
    <name evidence="3" type="ORF">H9751_04525</name>
</gene>
<keyword evidence="3" id="KW-0012">Acyltransferase</keyword>
<dbReference type="EMBL" id="DWVP01000009">
    <property type="protein sequence ID" value="HJC84805.1"/>
    <property type="molecule type" value="Genomic_DNA"/>
</dbReference>